<feature type="domain" description="Translocation and assembly module TamB C-terminal" evidence="7">
    <location>
        <begin position="775"/>
        <end position="949"/>
    </location>
</feature>
<keyword evidence="9" id="KW-1185">Reference proteome</keyword>
<sequence length="1292" mass="135249">MSEQPDNTPDPKAKKQRKPRKRRSRVWRVIKWTLLIVLLLVLIVIGLVAWVATTRSGLDFAWGQIGPRLPEGIEVASVEGRLIGPLEVRGVKVDTDSLHLAVNAVDFDWTAKELLSRTVHVRNLAVRGLDYEVTQVVEAAPEPEPTGEPFSLPDAIDLPVTVQIDRVSLDDLSAITAPEAEPIVVDTVRLVNARLDGENWKIESLTGNGPLFDIDANAALNPRGGYATNLGLNATLRLPDLAPVKAKAEIKGDLSSLGFAAQVNAPYNVSLKGAVADALDAPEVDATVTLDDTHLQQIKKDLPEASVSTTVTAKGPIDNLAVTLDTNADSADYGKAVVSALVHYTPAAVIIDRLDLSSPDMSGNLSAKGQVALAEGNAMDLTVDWSELQWPLKGAPAYRSDNGKVRLTGEMTAYQLDTALAWQVVGQTEGKLSLDGSGTMESFDLAKLNISGGPGDISGNAKVIWAPALDVVAHLEGRGINPGAIVADVPGDFDLDADVRAKQDGDVLTANVDTLTANGTLRGQPLRLDAKARYLGDHVLVDKLHLVSGATTADIVGRFGWTPDALLDGRWDIDSTDLSTAWPTLAGTLKTSGTVKGKVAAPNVRATLDGRNIAFEANRVNSAALDARVDWSGASQSKVELNIDGVDAGGQKIDAVVLNMDGTPSAHSISARVDSDIAKADLGLDGGLNKKTMNWRFTLNRLTAAYDKLAPWSLAAPASGLVSANAQSIKDACLTSGGSRVCLRGSHDAKASAAHVQLSDFAYDYARPFFPEGLDIDGSISGTVDARLPTNGNPDVNAQLTTSNGSVDMTQPDDSVVRIVDMQPGRISAVLNDSGLDASVNLPLADTGGIRADMNVGGGSQPLTERPLSGSVNIDIAKLSVVEKLSPEVDELNGHIAGDLRLNGTLAKPNVLGNITLDASRIVLVTPGLVLTGVKLAAVGRGDSIDIDAAATSGGGQLSANGAIALNDEGQDVDLTIEGDRFQVVNIPDAKAFVSPDLKVAVTPTRVDVTGSVTIPEASITPRDLPAAGVTTVSGDQVIVSDDGTTPEAAAISRAIHADVRVILGDKVSIDGFGLTANLTGDLRVVQQPGDVPTGTGEIRVVDGAYRAYGQSLDIQEGRILFAGGPVSSPGLDIKAARYPSEDITVGVQVRGPISQPRLTLFSEPGMSQSQQLSWLLLGRPLDGTNSKQASLVARAALALGSSRGNKVLNDVGDRLGVDDIGIGSGAGEGSDQAAFTVGKYLSPKLYVSYGIGLFNPVSTLSMRYTLSSHWRLETQSSGAATGGDIVYSIDR</sequence>
<keyword evidence="2 6" id="KW-0812">Transmembrane</keyword>
<comment type="subcellular location">
    <subcellularLocation>
        <location evidence="1">Membrane</location>
        <topology evidence="1">Single-pass membrane protein</topology>
    </subcellularLocation>
</comment>
<accession>A0ABV7EPJ8</accession>
<evidence type="ECO:0000313" key="8">
    <source>
        <dbReference type="EMBL" id="MFC3103829.1"/>
    </source>
</evidence>
<evidence type="ECO:0000256" key="4">
    <source>
        <dbReference type="ARBA" id="ARBA00023136"/>
    </source>
</evidence>
<dbReference type="InterPro" id="IPR007452">
    <property type="entry name" value="TamB_C"/>
</dbReference>
<feature type="region of interest" description="Disordered" evidence="5">
    <location>
        <begin position="1"/>
        <end position="20"/>
    </location>
</feature>
<feature type="transmembrane region" description="Helical" evidence="6">
    <location>
        <begin position="29"/>
        <end position="52"/>
    </location>
</feature>
<keyword evidence="4 6" id="KW-0472">Membrane</keyword>
<organism evidence="8 9">
    <name type="scientific">Salinisphaera aquimarina</name>
    <dbReference type="NCBI Taxonomy" id="2094031"/>
    <lineage>
        <taxon>Bacteria</taxon>
        <taxon>Pseudomonadati</taxon>
        <taxon>Pseudomonadota</taxon>
        <taxon>Gammaproteobacteria</taxon>
        <taxon>Salinisphaerales</taxon>
        <taxon>Salinisphaeraceae</taxon>
        <taxon>Salinisphaera</taxon>
    </lineage>
</organism>
<evidence type="ECO:0000256" key="6">
    <source>
        <dbReference type="SAM" id="Phobius"/>
    </source>
</evidence>
<dbReference type="EMBL" id="JBHRSS010000003">
    <property type="protein sequence ID" value="MFC3103829.1"/>
    <property type="molecule type" value="Genomic_DNA"/>
</dbReference>
<comment type="caution">
    <text evidence="8">The sequence shown here is derived from an EMBL/GenBank/DDBJ whole genome shotgun (WGS) entry which is preliminary data.</text>
</comment>
<evidence type="ECO:0000256" key="1">
    <source>
        <dbReference type="ARBA" id="ARBA00004167"/>
    </source>
</evidence>
<dbReference type="Pfam" id="PF04357">
    <property type="entry name" value="TamB"/>
    <property type="match status" value="2"/>
</dbReference>
<protein>
    <submittedName>
        <fullName evidence="8">Translocation/assembly module TamB domain-containing protein</fullName>
    </submittedName>
</protein>
<proteinExistence type="predicted"/>
<dbReference type="PANTHER" id="PTHR36985">
    <property type="entry name" value="TRANSLOCATION AND ASSEMBLY MODULE SUBUNIT TAMB"/>
    <property type="match status" value="1"/>
</dbReference>
<feature type="domain" description="Translocation and assembly module TamB C-terminal" evidence="7">
    <location>
        <begin position="951"/>
        <end position="1291"/>
    </location>
</feature>
<reference evidence="9" key="1">
    <citation type="journal article" date="2019" name="Int. J. Syst. Evol. Microbiol.">
        <title>The Global Catalogue of Microorganisms (GCM) 10K type strain sequencing project: providing services to taxonomists for standard genome sequencing and annotation.</title>
        <authorList>
            <consortium name="The Broad Institute Genomics Platform"/>
            <consortium name="The Broad Institute Genome Sequencing Center for Infectious Disease"/>
            <person name="Wu L."/>
            <person name="Ma J."/>
        </authorList>
    </citation>
    <scope>NUCLEOTIDE SEQUENCE [LARGE SCALE GENOMIC DNA]</scope>
    <source>
        <strain evidence="9">KCTC 52640</strain>
    </source>
</reference>
<evidence type="ECO:0000259" key="7">
    <source>
        <dbReference type="Pfam" id="PF04357"/>
    </source>
</evidence>
<dbReference type="Proteomes" id="UP001595462">
    <property type="component" value="Unassembled WGS sequence"/>
</dbReference>
<dbReference type="PANTHER" id="PTHR36985:SF1">
    <property type="entry name" value="TRANSLOCATION AND ASSEMBLY MODULE SUBUNIT TAMB"/>
    <property type="match status" value="1"/>
</dbReference>
<evidence type="ECO:0000313" key="9">
    <source>
        <dbReference type="Proteomes" id="UP001595462"/>
    </source>
</evidence>
<evidence type="ECO:0000256" key="3">
    <source>
        <dbReference type="ARBA" id="ARBA00022989"/>
    </source>
</evidence>
<evidence type="ECO:0000256" key="5">
    <source>
        <dbReference type="SAM" id="MobiDB-lite"/>
    </source>
</evidence>
<gene>
    <name evidence="8" type="ORF">ACFOSU_07985</name>
</gene>
<evidence type="ECO:0000256" key="2">
    <source>
        <dbReference type="ARBA" id="ARBA00022692"/>
    </source>
</evidence>
<keyword evidence="3 6" id="KW-1133">Transmembrane helix</keyword>
<name>A0ABV7EPJ8_9GAMM</name>
<dbReference type="RefSeq" id="WP_380688233.1">
    <property type="nucleotide sequence ID" value="NZ_JBHRSS010000003.1"/>
</dbReference>